<evidence type="ECO:0000313" key="2">
    <source>
        <dbReference type="EMBL" id="PQJ96492.1"/>
    </source>
</evidence>
<protein>
    <submittedName>
        <fullName evidence="2">Molybdenum metabolism regulator</fullName>
    </submittedName>
</protein>
<dbReference type="SUPFAM" id="SSF50998">
    <property type="entry name" value="Quinoprotein alcohol dehydrogenase-like"/>
    <property type="match status" value="1"/>
</dbReference>
<feature type="domain" description="WGR" evidence="1">
    <location>
        <begin position="1"/>
        <end position="83"/>
    </location>
</feature>
<sequence length="475" mass="52730">MTQYYLELSEEETNGISHKFYAVTTEDCSVTIQYGRIGTDGSKSTSSYATPQEAEKMALKKVNEKKRKGYTEAIKGVRKKRTITRREIVSQPSTIKHTVPIVWKFNSGSRAFGIFIDQQTCWVGNQAGLVYKLTPEGEIINQYRFAEGVKCIVGDSNWIYIGCDDGNVYDLSGKIPRLAYEINENIDIFWLDIRNGLLGVSDSGGTLTTINYEDECQWSAKSAGIHAWMVRCDEDGRIFYGDSDCVSCFDGWGNGTAIWKKAVSRVLFGWLGQEYVYAGTGNSNVTVLTRQGEEKQICKADNAVFSCAVSPDEQYIFAGDSYSSLYCFRPTGERLWKLATGCGSAYSMQYLDEKLYIVTTDGSLACIDVSEAAIEAVMNGQTMTARKITAPTSPTQLVASDMLEAAPANTAGIVLQCIKEGAKLRIKVVSSGYQDWYVQFPRNLRQEGKFYLVDGIKEASKGGFYRVIGNIYAHT</sequence>
<keyword evidence="3" id="KW-1185">Reference proteome</keyword>
<dbReference type="EMBL" id="PPGH01000034">
    <property type="protein sequence ID" value="PQJ96492.1"/>
    <property type="molecule type" value="Genomic_DNA"/>
</dbReference>
<dbReference type="PROSITE" id="PS51977">
    <property type="entry name" value="WGR"/>
    <property type="match status" value="1"/>
</dbReference>
<gene>
    <name evidence="2" type="ORF">CXB77_06500</name>
</gene>
<reference evidence="2 3" key="1">
    <citation type="submission" date="2018-01" db="EMBL/GenBank/DDBJ databases">
        <title>The complete genome sequence of Chromatium okenii LaCa, a purple sulfur bacterium with a turbulent life.</title>
        <authorList>
            <person name="Luedin S.M."/>
            <person name="Liechti N."/>
            <person name="Storelli N."/>
            <person name="Danza F."/>
            <person name="Wittwer M."/>
            <person name="Pothier J.F."/>
            <person name="Tonolla M.A."/>
        </authorList>
    </citation>
    <scope>NUCLEOTIDE SEQUENCE [LARGE SCALE GENOMIC DNA]</scope>
    <source>
        <strain evidence="2 3">LaCa</strain>
    </source>
</reference>
<evidence type="ECO:0000259" key="1">
    <source>
        <dbReference type="PROSITE" id="PS51977"/>
    </source>
</evidence>
<dbReference type="SMART" id="SM00773">
    <property type="entry name" value="WGR"/>
    <property type="match status" value="1"/>
</dbReference>
<dbReference type="Pfam" id="PF05406">
    <property type="entry name" value="WGR"/>
    <property type="match status" value="1"/>
</dbReference>
<evidence type="ECO:0000313" key="3">
    <source>
        <dbReference type="Proteomes" id="UP000239936"/>
    </source>
</evidence>
<dbReference type="PANTHER" id="PTHR30634:SF13">
    <property type="entry name" value="PROTEIN YEHF"/>
    <property type="match status" value="1"/>
</dbReference>
<dbReference type="InterPro" id="IPR036930">
    <property type="entry name" value="WGR_dom_sf"/>
</dbReference>
<dbReference type="InterPro" id="IPR015943">
    <property type="entry name" value="WD40/YVTN_repeat-like_dom_sf"/>
</dbReference>
<dbReference type="SUPFAM" id="SSF142921">
    <property type="entry name" value="WGR domain-like"/>
    <property type="match status" value="1"/>
</dbReference>
<dbReference type="PANTHER" id="PTHR30634">
    <property type="entry name" value="OUTER MEMBRANE LOLAB LIPOPROTEIN INSERTION APPARATUS"/>
    <property type="match status" value="1"/>
</dbReference>
<comment type="caution">
    <text evidence="2">The sequence shown here is derived from an EMBL/GenBank/DDBJ whole genome shotgun (WGS) entry which is preliminary data.</text>
</comment>
<name>A0A2S7XSV4_9GAMM</name>
<dbReference type="Gene3D" id="2.20.140.10">
    <property type="entry name" value="WGR domain"/>
    <property type="match status" value="1"/>
</dbReference>
<proteinExistence type="predicted"/>
<dbReference type="InterPro" id="IPR050458">
    <property type="entry name" value="LolB"/>
</dbReference>
<dbReference type="InterPro" id="IPR011047">
    <property type="entry name" value="Quinoprotein_ADH-like_sf"/>
</dbReference>
<organism evidence="2 3">
    <name type="scientific">Chromatium okenii</name>
    <dbReference type="NCBI Taxonomy" id="61644"/>
    <lineage>
        <taxon>Bacteria</taxon>
        <taxon>Pseudomonadati</taxon>
        <taxon>Pseudomonadota</taxon>
        <taxon>Gammaproteobacteria</taxon>
        <taxon>Chromatiales</taxon>
        <taxon>Chromatiaceae</taxon>
        <taxon>Chromatium</taxon>
    </lineage>
</organism>
<accession>A0A2S7XSV4</accession>
<dbReference type="CDD" id="cd07996">
    <property type="entry name" value="WGR_MMR_like"/>
    <property type="match status" value="1"/>
</dbReference>
<dbReference type="RefSeq" id="WP_105073252.1">
    <property type="nucleotide sequence ID" value="NZ_PPGH01000034.1"/>
</dbReference>
<dbReference type="InterPro" id="IPR049809">
    <property type="entry name" value="YehF/YfeS-like_WGR"/>
</dbReference>
<dbReference type="AlphaFoldDB" id="A0A2S7XSV4"/>
<dbReference type="InterPro" id="IPR008893">
    <property type="entry name" value="WGR_domain"/>
</dbReference>
<dbReference type="Proteomes" id="UP000239936">
    <property type="component" value="Unassembled WGS sequence"/>
</dbReference>
<dbReference type="OrthoDB" id="3310862at2"/>
<dbReference type="Gene3D" id="2.130.10.10">
    <property type="entry name" value="YVTN repeat-like/Quinoprotein amine dehydrogenase"/>
    <property type="match status" value="1"/>
</dbReference>